<evidence type="ECO:0000313" key="2">
    <source>
        <dbReference type="EMBL" id="SHK51075.1"/>
    </source>
</evidence>
<accession>A0A1M6T287</accession>
<reference evidence="2 3" key="1">
    <citation type="submission" date="2016-11" db="EMBL/GenBank/DDBJ databases">
        <authorList>
            <person name="Jaros S."/>
            <person name="Januszkiewicz K."/>
            <person name="Wedrychowicz H."/>
        </authorList>
    </citation>
    <scope>NUCLEOTIDE SEQUENCE [LARGE SCALE GENOMIC DNA]</scope>
    <source>
        <strain evidence="2 3">DSM 43832</strain>
    </source>
</reference>
<dbReference type="EMBL" id="FRAP01000007">
    <property type="protein sequence ID" value="SHK51075.1"/>
    <property type="molecule type" value="Genomic_DNA"/>
</dbReference>
<keyword evidence="1" id="KW-0812">Transmembrane</keyword>
<feature type="transmembrane region" description="Helical" evidence="1">
    <location>
        <begin position="21"/>
        <end position="43"/>
    </location>
</feature>
<evidence type="ECO:0000313" key="3">
    <source>
        <dbReference type="Proteomes" id="UP000184363"/>
    </source>
</evidence>
<dbReference type="AlphaFoldDB" id="A0A1M6T287"/>
<dbReference type="Proteomes" id="UP000184363">
    <property type="component" value="Unassembled WGS sequence"/>
</dbReference>
<dbReference type="RefSeq" id="WP_073456967.1">
    <property type="nucleotide sequence ID" value="NZ_CALGVN010000045.1"/>
</dbReference>
<keyword evidence="3" id="KW-1185">Reference proteome</keyword>
<keyword evidence="1" id="KW-1133">Transmembrane helix</keyword>
<protein>
    <recommendedName>
        <fullName evidence="4">Major facilitator superfamily (MFS) profile domain-containing protein</fullName>
    </recommendedName>
</protein>
<keyword evidence="1" id="KW-0472">Membrane</keyword>
<name>A0A1M6T287_PSETH</name>
<evidence type="ECO:0000256" key="1">
    <source>
        <dbReference type="SAM" id="Phobius"/>
    </source>
</evidence>
<dbReference type="STRING" id="1848.SAMN05443637_107107"/>
<evidence type="ECO:0008006" key="4">
    <source>
        <dbReference type="Google" id="ProtNLM"/>
    </source>
</evidence>
<sequence length="86" mass="8754">MAHSARLVELFPAQPRTRPSTIGFAIGRALLGGLVTAAIAAGSGSSTPSALHMVVAAAACTLALNRWLPEVRGRTLDASAAEEVTT</sequence>
<gene>
    <name evidence="2" type="ORF">SAMN05443637_107107</name>
</gene>
<organism evidence="2 3">
    <name type="scientific">Pseudonocardia thermophila</name>
    <dbReference type="NCBI Taxonomy" id="1848"/>
    <lineage>
        <taxon>Bacteria</taxon>
        <taxon>Bacillati</taxon>
        <taxon>Actinomycetota</taxon>
        <taxon>Actinomycetes</taxon>
        <taxon>Pseudonocardiales</taxon>
        <taxon>Pseudonocardiaceae</taxon>
        <taxon>Pseudonocardia</taxon>
    </lineage>
</organism>
<proteinExistence type="predicted"/>